<reference evidence="6" key="1">
    <citation type="submission" date="2023-07" db="EMBL/GenBank/DDBJ databases">
        <title>A chromosome-level genome assembly of Lolium multiflorum.</title>
        <authorList>
            <person name="Chen Y."/>
            <person name="Copetti D."/>
            <person name="Kolliker R."/>
            <person name="Studer B."/>
        </authorList>
    </citation>
    <scope>NUCLEOTIDE SEQUENCE</scope>
    <source>
        <strain evidence="6">02402/16</strain>
        <tissue evidence="6">Leaf</tissue>
    </source>
</reference>
<proteinExistence type="predicted"/>
<dbReference type="EMBL" id="JAUUTY010000004">
    <property type="protein sequence ID" value="KAK1646621.1"/>
    <property type="molecule type" value="Genomic_DNA"/>
</dbReference>
<feature type="region of interest" description="Disordered" evidence="5">
    <location>
        <begin position="124"/>
        <end position="152"/>
    </location>
</feature>
<comment type="cofactor">
    <cofactor evidence="1">
        <name>FAD</name>
        <dbReference type="ChEBI" id="CHEBI:57692"/>
    </cofactor>
</comment>
<accession>A0AAD8W7M1</accession>
<protein>
    <submittedName>
        <fullName evidence="6">Uncharacterized protein</fullName>
    </submittedName>
</protein>
<comment type="caution">
    <text evidence="6">The sequence shown here is derived from an EMBL/GenBank/DDBJ whole genome shotgun (WGS) entry which is preliminary data.</text>
</comment>
<dbReference type="PANTHER" id="PTHR46496:SF1">
    <property type="entry name" value="ZEAXANTHIN EPOXIDASE, CHLOROPLASTIC"/>
    <property type="match status" value="1"/>
</dbReference>
<evidence type="ECO:0000256" key="4">
    <source>
        <dbReference type="ARBA" id="ARBA00023002"/>
    </source>
</evidence>
<dbReference type="AlphaFoldDB" id="A0AAD8W7M1"/>
<dbReference type="GO" id="GO:0016491">
    <property type="term" value="F:oxidoreductase activity"/>
    <property type="evidence" value="ECO:0007669"/>
    <property type="project" value="UniProtKB-KW"/>
</dbReference>
<gene>
    <name evidence="6" type="ORF">QYE76_064426</name>
</gene>
<evidence type="ECO:0000256" key="3">
    <source>
        <dbReference type="ARBA" id="ARBA00022827"/>
    </source>
</evidence>
<evidence type="ECO:0000256" key="2">
    <source>
        <dbReference type="ARBA" id="ARBA00022630"/>
    </source>
</evidence>
<name>A0AAD8W7M1_LOLMU</name>
<dbReference type="PANTHER" id="PTHR46496">
    <property type="match status" value="1"/>
</dbReference>
<keyword evidence="3" id="KW-0274">FAD</keyword>
<feature type="compositionally biased region" description="Basic and acidic residues" evidence="5">
    <location>
        <begin position="129"/>
        <end position="142"/>
    </location>
</feature>
<evidence type="ECO:0000256" key="1">
    <source>
        <dbReference type="ARBA" id="ARBA00001974"/>
    </source>
</evidence>
<evidence type="ECO:0000313" key="7">
    <source>
        <dbReference type="Proteomes" id="UP001231189"/>
    </source>
</evidence>
<dbReference type="Proteomes" id="UP001231189">
    <property type="component" value="Unassembled WGS sequence"/>
</dbReference>
<organism evidence="6 7">
    <name type="scientific">Lolium multiflorum</name>
    <name type="common">Italian ryegrass</name>
    <name type="synonym">Lolium perenne subsp. multiflorum</name>
    <dbReference type="NCBI Taxonomy" id="4521"/>
    <lineage>
        <taxon>Eukaryota</taxon>
        <taxon>Viridiplantae</taxon>
        <taxon>Streptophyta</taxon>
        <taxon>Embryophyta</taxon>
        <taxon>Tracheophyta</taxon>
        <taxon>Spermatophyta</taxon>
        <taxon>Magnoliopsida</taxon>
        <taxon>Liliopsida</taxon>
        <taxon>Poales</taxon>
        <taxon>Poaceae</taxon>
        <taxon>BOP clade</taxon>
        <taxon>Pooideae</taxon>
        <taxon>Poodae</taxon>
        <taxon>Poeae</taxon>
        <taxon>Poeae Chloroplast Group 2 (Poeae type)</taxon>
        <taxon>Loliodinae</taxon>
        <taxon>Loliinae</taxon>
        <taxon>Lolium</taxon>
    </lineage>
</organism>
<keyword evidence="7" id="KW-1185">Reference proteome</keyword>
<sequence length="225" mass="24888">MEIIGGILHQIFWSYDSQIGSGWQCEVYKLYSFSRYIEFDTFTPAAERGLPVARIVSHMLPQEILACAVGNDTVRRNNHVVHFTNDGNRVNEQDLQLPSSESEKTGAKGNHVLMYVEADTKSQVISGGGRKDGPAAEGRAEPEDTLPLQSSPTPTRFNHALLVVSLPMMSYLDQWVTVQPESENSDWLTADVKGVLHSSSPHMLCFMETGVVVSYPSMLFVANAL</sequence>
<keyword evidence="4" id="KW-0560">Oxidoreductase</keyword>
<evidence type="ECO:0000313" key="6">
    <source>
        <dbReference type="EMBL" id="KAK1646621.1"/>
    </source>
</evidence>
<keyword evidence="2" id="KW-0285">Flavoprotein</keyword>
<evidence type="ECO:0000256" key="5">
    <source>
        <dbReference type="SAM" id="MobiDB-lite"/>
    </source>
</evidence>